<accession>A0AAW4XZC3</accession>
<proteinExistence type="predicted"/>
<gene>
    <name evidence="1" type="ORF">LPW39_16990</name>
</gene>
<dbReference type="InterPro" id="IPR058040">
    <property type="entry name" value="BW3TFN"/>
</dbReference>
<comment type="caution">
    <text evidence="1">The sequence shown here is derived from an EMBL/GenBank/DDBJ whole genome shotgun (WGS) entry which is preliminary data.</text>
</comment>
<reference evidence="1 2" key="1">
    <citation type="submission" date="2021-11" db="EMBL/GenBank/DDBJ databases">
        <title>Genome sequence.</title>
        <authorList>
            <person name="Sun Q."/>
        </authorList>
    </citation>
    <scope>NUCLEOTIDE SEQUENCE [LARGE SCALE GENOMIC DNA]</scope>
    <source>
        <strain evidence="1 2">KCTC 12005</strain>
    </source>
</reference>
<dbReference type="AlphaFoldDB" id="A0AAW4XZC3"/>
<dbReference type="RefSeq" id="WP_230777947.1">
    <property type="nucleotide sequence ID" value="NZ_JAJNCT010000021.1"/>
</dbReference>
<dbReference type="Proteomes" id="UP001199260">
    <property type="component" value="Unassembled WGS sequence"/>
</dbReference>
<name>A0AAW4XZC3_9BURK</name>
<dbReference type="Pfam" id="PF25691">
    <property type="entry name" value="BW3TFN"/>
    <property type="match status" value="1"/>
</dbReference>
<sequence length="165" mass="18362">MIVLQDTGRIALAKALAAMPAYFAWGRGDGAWQEPPAVPIAGQMRDEIGRSLATIVEYVVPATEADYDYMAPEGVGDNILYYKKSAEPSQWLYLQANFGFFDADGETVRECALFFGTTVTPDTPPGHRYITADQVATPGDMYTLEYRKPSPRERKQETEFLILPL</sequence>
<protein>
    <submittedName>
        <fullName evidence="1">Uncharacterized protein</fullName>
    </submittedName>
</protein>
<organism evidence="1 2">
    <name type="scientific">Comamonas koreensis</name>
    <dbReference type="NCBI Taxonomy" id="160825"/>
    <lineage>
        <taxon>Bacteria</taxon>
        <taxon>Pseudomonadati</taxon>
        <taxon>Pseudomonadota</taxon>
        <taxon>Betaproteobacteria</taxon>
        <taxon>Burkholderiales</taxon>
        <taxon>Comamonadaceae</taxon>
        <taxon>Comamonas</taxon>
    </lineage>
</organism>
<keyword evidence="2" id="KW-1185">Reference proteome</keyword>
<evidence type="ECO:0000313" key="1">
    <source>
        <dbReference type="EMBL" id="MCD2166822.1"/>
    </source>
</evidence>
<dbReference type="EMBL" id="JAJNCT010000021">
    <property type="protein sequence ID" value="MCD2166822.1"/>
    <property type="molecule type" value="Genomic_DNA"/>
</dbReference>
<evidence type="ECO:0000313" key="2">
    <source>
        <dbReference type="Proteomes" id="UP001199260"/>
    </source>
</evidence>